<proteinExistence type="predicted"/>
<feature type="domain" description="Ig-like" evidence="4">
    <location>
        <begin position="26"/>
        <end position="94"/>
    </location>
</feature>
<keyword evidence="2" id="KW-0812">Transmembrane</keyword>
<feature type="compositionally biased region" description="Polar residues" evidence="1">
    <location>
        <begin position="201"/>
        <end position="213"/>
    </location>
</feature>
<accession>A0ABV0UNG2</accession>
<dbReference type="InterPro" id="IPR003599">
    <property type="entry name" value="Ig_sub"/>
</dbReference>
<dbReference type="EMBL" id="JAHRIQ010081168">
    <property type="protein sequence ID" value="MEQ2246655.1"/>
    <property type="molecule type" value="Genomic_DNA"/>
</dbReference>
<gene>
    <name evidence="5" type="ORF">ILYODFUR_001602</name>
</gene>
<dbReference type="Gene3D" id="2.60.40.10">
    <property type="entry name" value="Immunoglobulins"/>
    <property type="match status" value="2"/>
</dbReference>
<feature type="region of interest" description="Disordered" evidence="1">
    <location>
        <begin position="188"/>
        <end position="218"/>
    </location>
</feature>
<dbReference type="InterPro" id="IPR036179">
    <property type="entry name" value="Ig-like_dom_sf"/>
</dbReference>
<dbReference type="PANTHER" id="PTHR11422:SF6">
    <property type="entry name" value="HEMICENTIN-1 ISOFORM X1"/>
    <property type="match status" value="1"/>
</dbReference>
<comment type="caution">
    <text evidence="5">The sequence shown here is derived from an EMBL/GenBank/DDBJ whole genome shotgun (WGS) entry which is preliminary data.</text>
</comment>
<evidence type="ECO:0000313" key="6">
    <source>
        <dbReference type="Proteomes" id="UP001482620"/>
    </source>
</evidence>
<reference evidence="5 6" key="1">
    <citation type="submission" date="2021-06" db="EMBL/GenBank/DDBJ databases">
        <authorList>
            <person name="Palmer J.M."/>
        </authorList>
    </citation>
    <scope>NUCLEOTIDE SEQUENCE [LARGE SCALE GENOMIC DNA]</scope>
    <source>
        <strain evidence="6">if_2019</strain>
        <tissue evidence="5">Muscle</tissue>
    </source>
</reference>
<keyword evidence="6" id="KW-1185">Reference proteome</keyword>
<keyword evidence="3" id="KW-0732">Signal</keyword>
<protein>
    <recommendedName>
        <fullName evidence="4">Ig-like domain-containing protein</fullName>
    </recommendedName>
</protein>
<evidence type="ECO:0000313" key="5">
    <source>
        <dbReference type="EMBL" id="MEQ2246655.1"/>
    </source>
</evidence>
<feature type="region of interest" description="Disordered" evidence="1">
    <location>
        <begin position="298"/>
        <end position="322"/>
    </location>
</feature>
<organism evidence="5 6">
    <name type="scientific">Ilyodon furcidens</name>
    <name type="common">goldbreast splitfin</name>
    <dbReference type="NCBI Taxonomy" id="33524"/>
    <lineage>
        <taxon>Eukaryota</taxon>
        <taxon>Metazoa</taxon>
        <taxon>Chordata</taxon>
        <taxon>Craniata</taxon>
        <taxon>Vertebrata</taxon>
        <taxon>Euteleostomi</taxon>
        <taxon>Actinopterygii</taxon>
        <taxon>Neopterygii</taxon>
        <taxon>Teleostei</taxon>
        <taxon>Neoteleostei</taxon>
        <taxon>Acanthomorphata</taxon>
        <taxon>Ovalentaria</taxon>
        <taxon>Atherinomorphae</taxon>
        <taxon>Cyprinodontiformes</taxon>
        <taxon>Goodeidae</taxon>
        <taxon>Ilyodon</taxon>
    </lineage>
</organism>
<dbReference type="SMART" id="SM00409">
    <property type="entry name" value="IG"/>
    <property type="match status" value="2"/>
</dbReference>
<name>A0ABV0UNG2_9TELE</name>
<evidence type="ECO:0000256" key="3">
    <source>
        <dbReference type="SAM" id="SignalP"/>
    </source>
</evidence>
<feature type="domain" description="Ig-like" evidence="4">
    <location>
        <begin position="100"/>
        <end position="184"/>
    </location>
</feature>
<evidence type="ECO:0000259" key="4">
    <source>
        <dbReference type="PROSITE" id="PS50835"/>
    </source>
</evidence>
<feature type="signal peptide" evidence="3">
    <location>
        <begin position="1"/>
        <end position="18"/>
    </location>
</feature>
<feature type="transmembrane region" description="Helical" evidence="2">
    <location>
        <begin position="241"/>
        <end position="265"/>
    </location>
</feature>
<dbReference type="PROSITE" id="PS50835">
    <property type="entry name" value="IG_LIKE"/>
    <property type="match status" value="2"/>
</dbReference>
<dbReference type="Proteomes" id="UP001482620">
    <property type="component" value="Unassembled WGS sequence"/>
</dbReference>
<keyword evidence="2" id="KW-1133">Transmembrane helix</keyword>
<dbReference type="SUPFAM" id="SSF48726">
    <property type="entry name" value="Immunoglobulin"/>
    <property type="match status" value="2"/>
</dbReference>
<dbReference type="InterPro" id="IPR013783">
    <property type="entry name" value="Ig-like_fold"/>
</dbReference>
<keyword evidence="2" id="KW-0472">Membrane</keyword>
<sequence length="322" mass="35717">MKTIILFGLVLGALSAAGKVFFAEVGQKVTMECGAPNFNSKLEWSRDTLIIRLTSKSSLPSKGQSPIAKRSKILNDKDLEISAVMETDFGKFTCNMAGVPHEHVLIVFSVLVPSDALEVGAHATLECRVKSPDDAAKVKWQKLNGLQEYSHKFDLKSADSSHKGIWQCKMSYEQDTFTKNITINVKDPVPVPTTPPLKNKAPNSKNRQNSTASPCGLTSFARPGGSTKNWSKDTVFLGLIWWIWVAIGAGGLVVIILIVVVIVVYKRNKRRKRKFLRMKKGQLSKNPKMYCQCVRQTAAAKPQQGRRREKPSALPLQPLLQE</sequence>
<dbReference type="PANTHER" id="PTHR11422">
    <property type="entry name" value="T-CELL SURFACE GLYCOPROTEIN CD4"/>
    <property type="match status" value="1"/>
</dbReference>
<feature type="chain" id="PRO_5045374472" description="Ig-like domain-containing protein" evidence="3">
    <location>
        <begin position="19"/>
        <end position="322"/>
    </location>
</feature>
<evidence type="ECO:0000256" key="2">
    <source>
        <dbReference type="SAM" id="Phobius"/>
    </source>
</evidence>
<dbReference type="InterPro" id="IPR007110">
    <property type="entry name" value="Ig-like_dom"/>
</dbReference>
<evidence type="ECO:0000256" key="1">
    <source>
        <dbReference type="SAM" id="MobiDB-lite"/>
    </source>
</evidence>